<sequence length="287" mass="29589">MQRRLGTTSFTALVGGGLILFCAAIFASGLHIKAREASPSVTVDDVPFMPDSGLDDDDAAAMAAAAGIETPPDDGGAVLPFEPETTPQETVQPSPDQTRTAVPDDWKPKLLYRPTASAAGRIEAQGYQIAITGIEPMDPDESCGEGANAWPCGTAARTQFRQLLRGRALTCTVPEAAPAEPVETACSVGGDDVGAWLAAQGWARASEDGVFSDAGEQARDAGRGIYGAKPVLPAIEVNTRSAFELPLPPSAPSLIAPVSPATQSAPAVPAHTEDRGAFPPAPPLPVQ</sequence>
<evidence type="ECO:0000256" key="1">
    <source>
        <dbReference type="SAM" id="MobiDB-lite"/>
    </source>
</evidence>
<feature type="compositionally biased region" description="Polar residues" evidence="1">
    <location>
        <begin position="85"/>
        <end position="100"/>
    </location>
</feature>
<feature type="region of interest" description="Disordered" evidence="1">
    <location>
        <begin position="252"/>
        <end position="287"/>
    </location>
</feature>
<feature type="region of interest" description="Disordered" evidence="1">
    <location>
        <begin position="81"/>
        <end position="103"/>
    </location>
</feature>
<proteinExistence type="predicted"/>
<dbReference type="EMBL" id="JAFMNX010000003">
    <property type="protein sequence ID" value="MBS9721778.1"/>
    <property type="molecule type" value="Genomic_DNA"/>
</dbReference>
<organism evidence="2 3">
    <name type="scientific">Tianweitania aestuarii</name>
    <dbReference type="NCBI Taxonomy" id="2814886"/>
    <lineage>
        <taxon>Bacteria</taxon>
        <taxon>Pseudomonadati</taxon>
        <taxon>Pseudomonadota</taxon>
        <taxon>Alphaproteobacteria</taxon>
        <taxon>Hyphomicrobiales</taxon>
        <taxon>Phyllobacteriaceae</taxon>
        <taxon>Tianweitania</taxon>
    </lineage>
</organism>
<reference evidence="2 3" key="1">
    <citation type="submission" date="2021-03" db="EMBL/GenBank/DDBJ databases">
        <title>Tianweitania aestuarii sp. nov., isolated from a tidal flat.</title>
        <authorList>
            <person name="Park S."/>
            <person name="Yoon J.-H."/>
        </authorList>
    </citation>
    <scope>NUCLEOTIDE SEQUENCE [LARGE SCALE GENOMIC DNA]</scope>
    <source>
        <strain evidence="2 3">BSSL-BM11</strain>
    </source>
</reference>
<evidence type="ECO:0000313" key="3">
    <source>
        <dbReference type="Proteomes" id="UP001297272"/>
    </source>
</evidence>
<dbReference type="Proteomes" id="UP001297272">
    <property type="component" value="Unassembled WGS sequence"/>
</dbReference>
<name>A0ABS5RXJ3_9HYPH</name>
<dbReference type="InterPro" id="IPR035437">
    <property type="entry name" value="SNase_OB-fold_sf"/>
</dbReference>
<keyword evidence="3" id="KW-1185">Reference proteome</keyword>
<feature type="compositionally biased region" description="Low complexity" evidence="1">
    <location>
        <begin position="252"/>
        <end position="261"/>
    </location>
</feature>
<comment type="caution">
    <text evidence="2">The sequence shown here is derived from an EMBL/GenBank/DDBJ whole genome shotgun (WGS) entry which is preliminary data.</text>
</comment>
<gene>
    <name evidence="2" type="ORF">JYU29_13895</name>
</gene>
<dbReference type="SUPFAM" id="SSF50199">
    <property type="entry name" value="Staphylococcal nuclease"/>
    <property type="match status" value="1"/>
</dbReference>
<protein>
    <submittedName>
        <fullName evidence="2">Thermonuclease family protein</fullName>
    </submittedName>
</protein>
<accession>A0ABS5RXJ3</accession>
<dbReference type="Gene3D" id="2.40.50.90">
    <property type="match status" value="1"/>
</dbReference>
<evidence type="ECO:0000313" key="2">
    <source>
        <dbReference type="EMBL" id="MBS9721778.1"/>
    </source>
</evidence>
<dbReference type="RefSeq" id="WP_213985400.1">
    <property type="nucleotide sequence ID" value="NZ_JAFMNX010000003.1"/>
</dbReference>